<sequence length="755" mass="79203">MKTHAQPYYDLPHASSPVTYSVGGVNVGFNYNPNGGQVYIDNSCSSVLGYNCTNGGFFAFGFNVPIAGVRIRGIRQTFNNNTNISIKINGTLHTLNSSNISSFSACGYNTQGSLSNGALVGGNGMITITQPGITSLEVQNNGGDYWIFVVEILPLLTTANNPCTGNTLNLTSDFAGLTSGVTYNWTGPNGFTSSLKNPIVSNASADNSGIYTVTASNGTVTASQTQNAYVNPIPTVNDVNNHTLCNGSSVNAINFSSSVTTGTICGDVNEGDTLNLIAPPGSVFTSVPFASYGNAMGSCGNFVLGSCNSSNSVSVVSAVALGQNSFNIQASNDNFGDPCNGTSKKLKVQLNYNTPVTYSWTNNNTTIGLAASGTGNIPSFVATNSTNLPVTATITVTPKYTNGGSSCSGTPKIFTITVNPSPKITVQPISKIICNGDNTIFSAIASNASGYQWQVNSGSGFINVPDVAPYSGATTASLNINGATTLINNYKYRLVASGSCGPTAISNIATLTVPTISGTSIVNDVSCNGDSNGSINFIPSGGTPPYTFNWDGGINTEDRTGLAPGTYNVTITDSNGCTGTVSAIITQPSVVDSPTGDPIQSFNAGDDLSVLAVTGQNIKWYATAENAVNHIDELPLNTLIINDTTYYVTQTLGSCESPIPLGIKAYNPMLSLNDPIKPDVILTLYPNPVKDFLHLKCETELDKIIVFDLNGRKLLEKKLNGDDKINVQSLVKGLYLIQIFTQNEIKTKKHKFIKD</sequence>
<organism evidence="3 4">
    <name type="scientific">Flavobacterium piscis</name>
    <dbReference type="NCBI Taxonomy" id="1114874"/>
    <lineage>
        <taxon>Bacteria</taxon>
        <taxon>Pseudomonadati</taxon>
        <taxon>Bacteroidota</taxon>
        <taxon>Flavobacteriia</taxon>
        <taxon>Flavobacteriales</taxon>
        <taxon>Flavobacteriaceae</taxon>
        <taxon>Flavobacterium</taxon>
    </lineage>
</organism>
<keyword evidence="1" id="KW-0732">Signal</keyword>
<evidence type="ECO:0000313" key="4">
    <source>
        <dbReference type="Proteomes" id="UP001269081"/>
    </source>
</evidence>
<protein>
    <recommendedName>
        <fullName evidence="2">SUEL-type lectin domain-containing protein</fullName>
    </recommendedName>
</protein>
<name>A0ABU1YBZ7_9FLAO</name>
<gene>
    <name evidence="3" type="ORF">J2W48_003727</name>
</gene>
<dbReference type="InterPro" id="IPR000922">
    <property type="entry name" value="Lectin_gal-bd_dom"/>
</dbReference>
<dbReference type="PROSITE" id="PS50228">
    <property type="entry name" value="SUEL_LECTIN"/>
    <property type="match status" value="1"/>
</dbReference>
<dbReference type="Proteomes" id="UP001269081">
    <property type="component" value="Unassembled WGS sequence"/>
</dbReference>
<dbReference type="Pfam" id="PF18962">
    <property type="entry name" value="Por_Secre_tail"/>
    <property type="match status" value="1"/>
</dbReference>
<evidence type="ECO:0000259" key="2">
    <source>
        <dbReference type="PROSITE" id="PS50228"/>
    </source>
</evidence>
<dbReference type="InterPro" id="IPR013783">
    <property type="entry name" value="Ig-like_fold"/>
</dbReference>
<keyword evidence="4" id="KW-1185">Reference proteome</keyword>
<accession>A0ABU1YBZ7</accession>
<comment type="caution">
    <text evidence="3">The sequence shown here is derived from an EMBL/GenBank/DDBJ whole genome shotgun (WGS) entry which is preliminary data.</text>
</comment>
<dbReference type="InterPro" id="IPR026444">
    <property type="entry name" value="Secre_tail"/>
</dbReference>
<dbReference type="Pfam" id="PF13573">
    <property type="entry name" value="SprB"/>
    <property type="match status" value="1"/>
</dbReference>
<evidence type="ECO:0000313" key="3">
    <source>
        <dbReference type="EMBL" id="MDR7211770.1"/>
    </source>
</evidence>
<dbReference type="Gene3D" id="2.60.40.740">
    <property type="match status" value="1"/>
</dbReference>
<reference evidence="3 4" key="1">
    <citation type="submission" date="2023-07" db="EMBL/GenBank/DDBJ databases">
        <title>Sorghum-associated microbial communities from plants grown in Nebraska, USA.</title>
        <authorList>
            <person name="Schachtman D."/>
        </authorList>
    </citation>
    <scope>NUCLEOTIDE SEQUENCE [LARGE SCALE GENOMIC DNA]</scope>
    <source>
        <strain evidence="3 4">4129</strain>
    </source>
</reference>
<dbReference type="InterPro" id="IPR043159">
    <property type="entry name" value="Lectin_gal-bd_sf"/>
</dbReference>
<dbReference type="EMBL" id="JAVDWQ010000015">
    <property type="protein sequence ID" value="MDR7211770.1"/>
    <property type="molecule type" value="Genomic_DNA"/>
</dbReference>
<dbReference type="Pfam" id="PF02140">
    <property type="entry name" value="SUEL_Lectin"/>
    <property type="match status" value="1"/>
</dbReference>
<proteinExistence type="predicted"/>
<dbReference type="NCBIfam" id="TIGR04183">
    <property type="entry name" value="Por_Secre_tail"/>
    <property type="match status" value="1"/>
</dbReference>
<feature type="domain" description="SUEL-type lectin" evidence="2">
    <location>
        <begin position="268"/>
        <end position="353"/>
    </location>
</feature>
<dbReference type="Gene3D" id="2.60.40.10">
    <property type="entry name" value="Immunoglobulins"/>
    <property type="match status" value="2"/>
</dbReference>
<dbReference type="Gene3D" id="2.60.120.740">
    <property type="match status" value="1"/>
</dbReference>
<evidence type="ECO:0000256" key="1">
    <source>
        <dbReference type="ARBA" id="ARBA00022729"/>
    </source>
</evidence>
<dbReference type="CDD" id="cd22842">
    <property type="entry name" value="Gal_Rha_Lectin_BGal"/>
    <property type="match status" value="1"/>
</dbReference>
<dbReference type="InterPro" id="IPR025667">
    <property type="entry name" value="SprB_repeat"/>
</dbReference>